<dbReference type="InterPro" id="IPR029063">
    <property type="entry name" value="SAM-dependent_MTases_sf"/>
</dbReference>
<name>A0ABQ4JX56_SALAC</name>
<keyword evidence="1" id="KW-0489">Methyltransferase</keyword>
<dbReference type="Pfam" id="PF13649">
    <property type="entry name" value="Methyltransf_25"/>
    <property type="match status" value="1"/>
</dbReference>
<protein>
    <recommendedName>
        <fullName evidence="5">Methyltransferase domain-containing protein</fullName>
    </recommendedName>
</protein>
<reference evidence="6 7" key="1">
    <citation type="submission" date="2021-03" db="EMBL/GenBank/DDBJ databases">
        <title>Whole genome shotgun sequence of Salinispora arenicola NBRC 105043.</title>
        <authorList>
            <person name="Komaki H."/>
            <person name="Tamura T."/>
        </authorList>
    </citation>
    <scope>NUCLEOTIDE SEQUENCE [LARGE SCALE GENOMIC DNA]</scope>
    <source>
        <strain evidence="6 7">NBRC 105043</strain>
    </source>
</reference>
<evidence type="ECO:0000256" key="3">
    <source>
        <dbReference type="ARBA" id="ARBA00022691"/>
    </source>
</evidence>
<evidence type="ECO:0000313" key="6">
    <source>
        <dbReference type="EMBL" id="GIM87507.1"/>
    </source>
</evidence>
<dbReference type="PANTHER" id="PTHR43464:SF19">
    <property type="entry name" value="UBIQUINONE BIOSYNTHESIS O-METHYLTRANSFERASE, MITOCHONDRIAL"/>
    <property type="match status" value="1"/>
</dbReference>
<evidence type="ECO:0000256" key="1">
    <source>
        <dbReference type="ARBA" id="ARBA00022603"/>
    </source>
</evidence>
<keyword evidence="2" id="KW-0808">Transferase</keyword>
<dbReference type="PANTHER" id="PTHR43464">
    <property type="entry name" value="METHYLTRANSFERASE"/>
    <property type="match status" value="1"/>
</dbReference>
<gene>
    <name evidence="6" type="ORF">Sar04_42430</name>
</gene>
<dbReference type="InterPro" id="IPR041698">
    <property type="entry name" value="Methyltransf_25"/>
</dbReference>
<keyword evidence="7" id="KW-1185">Reference proteome</keyword>
<accession>A0ABQ4JX56</accession>
<comment type="caution">
    <text evidence="6">The sequence shown here is derived from an EMBL/GenBank/DDBJ whole genome shotgun (WGS) entry which is preliminary data.</text>
</comment>
<feature type="domain" description="Methyltransferase" evidence="5">
    <location>
        <begin position="139"/>
        <end position="235"/>
    </location>
</feature>
<evidence type="ECO:0000256" key="2">
    <source>
        <dbReference type="ARBA" id="ARBA00022679"/>
    </source>
</evidence>
<proteinExistence type="predicted"/>
<dbReference type="Gene3D" id="3.40.50.150">
    <property type="entry name" value="Vaccinia Virus protein VP39"/>
    <property type="match status" value="1"/>
</dbReference>
<dbReference type="EMBL" id="BOQM01000042">
    <property type="protein sequence ID" value="GIM87507.1"/>
    <property type="molecule type" value="Genomic_DNA"/>
</dbReference>
<feature type="region of interest" description="Disordered" evidence="4">
    <location>
        <begin position="242"/>
        <end position="263"/>
    </location>
</feature>
<dbReference type="Proteomes" id="UP000677457">
    <property type="component" value="Unassembled WGS sequence"/>
</dbReference>
<dbReference type="SUPFAM" id="SSF53335">
    <property type="entry name" value="S-adenosyl-L-methionine-dependent methyltransferases"/>
    <property type="match status" value="1"/>
</dbReference>
<feature type="region of interest" description="Disordered" evidence="4">
    <location>
        <begin position="1"/>
        <end position="58"/>
    </location>
</feature>
<evidence type="ECO:0000313" key="7">
    <source>
        <dbReference type="Proteomes" id="UP000677457"/>
    </source>
</evidence>
<evidence type="ECO:0000259" key="5">
    <source>
        <dbReference type="Pfam" id="PF13649"/>
    </source>
</evidence>
<evidence type="ECO:0000256" key="4">
    <source>
        <dbReference type="SAM" id="MobiDB-lite"/>
    </source>
</evidence>
<organism evidence="6 7">
    <name type="scientific">Salinispora arenicola</name>
    <dbReference type="NCBI Taxonomy" id="168697"/>
    <lineage>
        <taxon>Bacteria</taxon>
        <taxon>Bacillati</taxon>
        <taxon>Actinomycetota</taxon>
        <taxon>Actinomycetes</taxon>
        <taxon>Micromonosporales</taxon>
        <taxon>Micromonosporaceae</taxon>
        <taxon>Salinispora</taxon>
    </lineage>
</organism>
<feature type="compositionally biased region" description="Basic and acidic residues" evidence="4">
    <location>
        <begin position="8"/>
        <end position="47"/>
    </location>
</feature>
<dbReference type="CDD" id="cd02440">
    <property type="entry name" value="AdoMet_MTases"/>
    <property type="match status" value="1"/>
</dbReference>
<sequence>MGVSADCRGVDDRLAVGETGHRDRGDSGHVTEAEDRHALSGDADKSGSRNRTLSHPAHSSAIVRSFAAHEAEGTTELQWIAERAMTGQHNTSHEHRAYLPAMGKQWLLPLYDPFARFVGIKRVHEKLLDRANIRPGQRVLEIGCGTGDLLQTLKRRYPDVSALGIDPDPSALRRARRKAARAKLRIQYERAFADDLPLPDGSFDRVLSSFMLHHIDEEEWTRVLREVKRVLRPGGELHVADLDGTLPGQEGGHAHHSGQTADSLPERALSALVDAGLTGVRENGYGRARLGRYVFYRADVG</sequence>
<keyword evidence="3" id="KW-0949">S-adenosyl-L-methionine</keyword>